<dbReference type="OrthoDB" id="2987506at2759"/>
<accession>A0A0C3AYR8</accession>
<gene>
    <name evidence="1" type="ORF">M408DRAFT_10642</name>
</gene>
<dbReference type="AlphaFoldDB" id="A0A0C3AYR8"/>
<name>A0A0C3AYR8_SERVB</name>
<evidence type="ECO:0000313" key="1">
    <source>
        <dbReference type="EMBL" id="KIM25104.1"/>
    </source>
</evidence>
<dbReference type="HOGENOM" id="CLU_108458_0_0_1"/>
<evidence type="ECO:0000313" key="2">
    <source>
        <dbReference type="Proteomes" id="UP000054097"/>
    </source>
</evidence>
<proteinExistence type="predicted"/>
<dbReference type="EMBL" id="KN824317">
    <property type="protein sequence ID" value="KIM25104.1"/>
    <property type="molecule type" value="Genomic_DNA"/>
</dbReference>
<organism evidence="1 2">
    <name type="scientific">Serendipita vermifera MAFF 305830</name>
    <dbReference type="NCBI Taxonomy" id="933852"/>
    <lineage>
        <taxon>Eukaryota</taxon>
        <taxon>Fungi</taxon>
        <taxon>Dikarya</taxon>
        <taxon>Basidiomycota</taxon>
        <taxon>Agaricomycotina</taxon>
        <taxon>Agaricomycetes</taxon>
        <taxon>Sebacinales</taxon>
        <taxon>Serendipitaceae</taxon>
        <taxon>Serendipita</taxon>
    </lineage>
</organism>
<reference evidence="1 2" key="1">
    <citation type="submission" date="2014-04" db="EMBL/GenBank/DDBJ databases">
        <authorList>
            <consortium name="DOE Joint Genome Institute"/>
            <person name="Kuo A."/>
            <person name="Zuccaro A."/>
            <person name="Kohler A."/>
            <person name="Nagy L.G."/>
            <person name="Floudas D."/>
            <person name="Copeland A."/>
            <person name="Barry K.W."/>
            <person name="Cichocki N."/>
            <person name="Veneault-Fourrey C."/>
            <person name="LaButti K."/>
            <person name="Lindquist E.A."/>
            <person name="Lipzen A."/>
            <person name="Lundell T."/>
            <person name="Morin E."/>
            <person name="Murat C."/>
            <person name="Sun H."/>
            <person name="Tunlid A."/>
            <person name="Henrissat B."/>
            <person name="Grigoriev I.V."/>
            <person name="Hibbett D.S."/>
            <person name="Martin F."/>
            <person name="Nordberg H.P."/>
            <person name="Cantor M.N."/>
            <person name="Hua S.X."/>
        </authorList>
    </citation>
    <scope>NUCLEOTIDE SEQUENCE [LARGE SCALE GENOMIC DNA]</scope>
    <source>
        <strain evidence="1 2">MAFF 305830</strain>
    </source>
</reference>
<reference evidence="2" key="2">
    <citation type="submission" date="2015-01" db="EMBL/GenBank/DDBJ databases">
        <title>Evolutionary Origins and Diversification of the Mycorrhizal Mutualists.</title>
        <authorList>
            <consortium name="DOE Joint Genome Institute"/>
            <consortium name="Mycorrhizal Genomics Consortium"/>
            <person name="Kohler A."/>
            <person name="Kuo A."/>
            <person name="Nagy L.G."/>
            <person name="Floudas D."/>
            <person name="Copeland A."/>
            <person name="Barry K.W."/>
            <person name="Cichocki N."/>
            <person name="Veneault-Fourrey C."/>
            <person name="LaButti K."/>
            <person name="Lindquist E.A."/>
            <person name="Lipzen A."/>
            <person name="Lundell T."/>
            <person name="Morin E."/>
            <person name="Murat C."/>
            <person name="Riley R."/>
            <person name="Ohm R."/>
            <person name="Sun H."/>
            <person name="Tunlid A."/>
            <person name="Henrissat B."/>
            <person name="Grigoriev I.V."/>
            <person name="Hibbett D.S."/>
            <person name="Martin F."/>
        </authorList>
    </citation>
    <scope>NUCLEOTIDE SEQUENCE [LARGE SCALE GENOMIC DNA]</scope>
    <source>
        <strain evidence="2">MAFF 305830</strain>
    </source>
</reference>
<dbReference type="Proteomes" id="UP000054097">
    <property type="component" value="Unassembled WGS sequence"/>
</dbReference>
<sequence length="231" mass="25713">MPYTLRVTINPPELGWLVENQFKLCISRETNGEYTAIWRCKELAGNISRPAILITEIQSFFWDEDFSAFWSREFRSGQRVEEGCNPSVLPMVRVVPSALVAISLTIYWILGQSAVINLNSSMDPATGEPDNSGKFTIINKYQGALHIGLKSKLNGEWGVCYVSSKEVPNDAEATLTPRTTIQVWLEQMAQSHSMISSIPSSAIKVDYDGAVEHSITFTGTGKGDGKWEKEM</sequence>
<keyword evidence="2" id="KW-1185">Reference proteome</keyword>
<protein>
    <submittedName>
        <fullName evidence="1">Uncharacterized protein</fullName>
    </submittedName>
</protein>